<organism evidence="1">
    <name type="scientific">uncultured Caudovirales phage</name>
    <dbReference type="NCBI Taxonomy" id="2100421"/>
    <lineage>
        <taxon>Viruses</taxon>
        <taxon>Duplodnaviria</taxon>
        <taxon>Heunggongvirae</taxon>
        <taxon>Uroviricota</taxon>
        <taxon>Caudoviricetes</taxon>
        <taxon>Peduoviridae</taxon>
        <taxon>Maltschvirus</taxon>
        <taxon>Maltschvirus maltsch</taxon>
    </lineage>
</organism>
<evidence type="ECO:0008006" key="2">
    <source>
        <dbReference type="Google" id="ProtNLM"/>
    </source>
</evidence>
<gene>
    <name evidence="1" type="ORF">UFOVP1336_35</name>
</gene>
<sequence length="326" mass="34402">MSIGVLVGAESTAGTAAATLVSLPADFTAKLNKANTTVEEVRSGQDIHFTTRPGVEFEEWSIGDSAIYYDTFGVILAAAMGAPTVTAAGVTGFSNAFKFADSPKTLTFHTTQPRRATEPYKLTNAVVDKLTISFDAEGNLTYNSAGFAKTRTTASVSAPTFAFSSVAPFVAWKGQVAFNSAALGSYAKLKKGSISITRNRKPMFTVNNVATANQYATGARMVEFDLTCDFVTVGEFDKFRNGTTDSLTIKWSHPTDTFGSSPVSQVLQVKLGTVYIEDAQIDTSADLPEVSLKGKALYNSSDASLAVVTLECITSFTTVPSGAAGS</sequence>
<accession>A0A6J5S275</accession>
<protein>
    <recommendedName>
        <fullName evidence="2">Tail tube protein</fullName>
    </recommendedName>
</protein>
<reference evidence="1" key="1">
    <citation type="submission" date="2020-05" db="EMBL/GenBank/DDBJ databases">
        <authorList>
            <person name="Chiriac C."/>
            <person name="Salcher M."/>
            <person name="Ghai R."/>
            <person name="Kavagutti S V."/>
        </authorList>
    </citation>
    <scope>NUCLEOTIDE SEQUENCE</scope>
</reference>
<evidence type="ECO:0000313" key="1">
    <source>
        <dbReference type="EMBL" id="CAB4199415.1"/>
    </source>
</evidence>
<dbReference type="EMBL" id="LR797285">
    <property type="protein sequence ID" value="CAB4199415.1"/>
    <property type="molecule type" value="Genomic_DNA"/>
</dbReference>
<proteinExistence type="predicted"/>
<name>A0A6J5S275_9CAUD</name>
<dbReference type="Pfam" id="PF18906">
    <property type="entry name" value="Phage_tube_2"/>
    <property type="match status" value="1"/>
</dbReference>
<dbReference type="InterPro" id="IPR044000">
    <property type="entry name" value="Phage_tube_2"/>
</dbReference>